<evidence type="ECO:0000256" key="1">
    <source>
        <dbReference type="ARBA" id="ARBA00004651"/>
    </source>
</evidence>
<evidence type="ECO:0000256" key="5">
    <source>
        <dbReference type="ARBA" id="ARBA00022989"/>
    </source>
</evidence>
<dbReference type="InterPro" id="IPR016169">
    <property type="entry name" value="FAD-bd_PCMH_sub2"/>
</dbReference>
<keyword evidence="5 9" id="KW-1133">Transmembrane helix</keyword>
<evidence type="ECO:0000259" key="12">
    <source>
        <dbReference type="PROSITE" id="PS51846"/>
    </source>
</evidence>
<dbReference type="InterPro" id="IPR000644">
    <property type="entry name" value="CBS_dom"/>
</dbReference>
<organism evidence="13 14">
    <name type="scientific">Chryseobacterium pennipullorum</name>
    <dbReference type="NCBI Taxonomy" id="2258963"/>
    <lineage>
        <taxon>Bacteria</taxon>
        <taxon>Pseudomonadati</taxon>
        <taxon>Bacteroidota</taxon>
        <taxon>Flavobacteriia</taxon>
        <taxon>Flavobacteriales</taxon>
        <taxon>Weeksellaceae</taxon>
        <taxon>Chryseobacterium group</taxon>
        <taxon>Chryseobacterium</taxon>
    </lineage>
</organism>
<dbReference type="RefSeq" id="WP_115926111.1">
    <property type="nucleotide sequence ID" value="NZ_QNVV01000001.1"/>
</dbReference>
<dbReference type="Gene3D" id="3.10.580.10">
    <property type="entry name" value="CBS-domain"/>
    <property type="match status" value="1"/>
</dbReference>
<feature type="transmembrane region" description="Helical" evidence="10">
    <location>
        <begin position="6"/>
        <end position="24"/>
    </location>
</feature>
<dbReference type="InterPro" id="IPR005170">
    <property type="entry name" value="Transptr-assoc_dom"/>
</dbReference>
<dbReference type="InterPro" id="IPR044751">
    <property type="entry name" value="Ion_transp-like_CBS"/>
</dbReference>
<dbReference type="PANTHER" id="PTHR43099">
    <property type="entry name" value="UPF0053 PROTEIN YRKA"/>
    <property type="match status" value="1"/>
</dbReference>
<proteinExistence type="predicted"/>
<dbReference type="OrthoDB" id="9798188at2"/>
<dbReference type="Pfam" id="PF00571">
    <property type="entry name" value="CBS"/>
    <property type="match status" value="2"/>
</dbReference>
<feature type="transmembrane region" description="Helical" evidence="10">
    <location>
        <begin position="131"/>
        <end position="153"/>
    </location>
</feature>
<dbReference type="Gene3D" id="3.30.465.10">
    <property type="match status" value="1"/>
</dbReference>
<dbReference type="SMART" id="SM01091">
    <property type="entry name" value="CorC_HlyC"/>
    <property type="match status" value="1"/>
</dbReference>
<evidence type="ECO:0000256" key="10">
    <source>
        <dbReference type="SAM" id="Phobius"/>
    </source>
</evidence>
<dbReference type="GO" id="GO:0005886">
    <property type="term" value="C:plasma membrane"/>
    <property type="evidence" value="ECO:0007669"/>
    <property type="project" value="UniProtKB-SubCell"/>
</dbReference>
<dbReference type="InterPro" id="IPR002550">
    <property type="entry name" value="CNNM"/>
</dbReference>
<evidence type="ECO:0000256" key="6">
    <source>
        <dbReference type="ARBA" id="ARBA00023122"/>
    </source>
</evidence>
<dbReference type="PROSITE" id="PS51371">
    <property type="entry name" value="CBS"/>
    <property type="match status" value="1"/>
</dbReference>
<feature type="domain" description="CBS" evidence="11">
    <location>
        <begin position="278"/>
        <end position="340"/>
    </location>
</feature>
<evidence type="ECO:0000313" key="13">
    <source>
        <dbReference type="EMBL" id="REC50286.1"/>
    </source>
</evidence>
<evidence type="ECO:0000256" key="2">
    <source>
        <dbReference type="ARBA" id="ARBA00022475"/>
    </source>
</evidence>
<feature type="domain" description="CNNM transmembrane" evidence="12">
    <location>
        <begin position="1"/>
        <end position="196"/>
    </location>
</feature>
<dbReference type="Proteomes" id="UP000256257">
    <property type="component" value="Unassembled WGS sequence"/>
</dbReference>
<feature type="transmembrane region" description="Helical" evidence="10">
    <location>
        <begin position="95"/>
        <end position="119"/>
    </location>
</feature>
<dbReference type="EMBL" id="QNVV01000001">
    <property type="protein sequence ID" value="REC50286.1"/>
    <property type="molecule type" value="Genomic_DNA"/>
</dbReference>
<dbReference type="GO" id="GO:0050660">
    <property type="term" value="F:flavin adenine dinucleotide binding"/>
    <property type="evidence" value="ECO:0007669"/>
    <property type="project" value="InterPro"/>
</dbReference>
<dbReference type="Pfam" id="PF03471">
    <property type="entry name" value="CorC_HlyC"/>
    <property type="match status" value="1"/>
</dbReference>
<evidence type="ECO:0000313" key="14">
    <source>
        <dbReference type="Proteomes" id="UP000256257"/>
    </source>
</evidence>
<evidence type="ECO:0000259" key="11">
    <source>
        <dbReference type="PROSITE" id="PS51371"/>
    </source>
</evidence>
<dbReference type="SUPFAM" id="SSF56176">
    <property type="entry name" value="FAD-binding/transporter-associated domain-like"/>
    <property type="match status" value="1"/>
</dbReference>
<dbReference type="InterPro" id="IPR051676">
    <property type="entry name" value="UPF0053_domain"/>
</dbReference>
<keyword evidence="2" id="KW-1003">Cell membrane</keyword>
<keyword evidence="14" id="KW-1185">Reference proteome</keyword>
<feature type="transmembrane region" description="Helical" evidence="10">
    <location>
        <begin position="55"/>
        <end position="75"/>
    </location>
</feature>
<dbReference type="SMART" id="SM00116">
    <property type="entry name" value="CBS"/>
    <property type="match status" value="2"/>
</dbReference>
<keyword evidence="7 9" id="KW-0472">Membrane</keyword>
<dbReference type="PROSITE" id="PS51846">
    <property type="entry name" value="CNNM"/>
    <property type="match status" value="1"/>
</dbReference>
<comment type="caution">
    <text evidence="13">The sequence shown here is derived from an EMBL/GenBank/DDBJ whole genome shotgun (WGS) entry which is preliminary data.</text>
</comment>
<name>A0A3D9BAK7_9FLAO</name>
<comment type="subcellular location">
    <subcellularLocation>
        <location evidence="1">Cell membrane</location>
        <topology evidence="1">Multi-pass membrane protein</topology>
    </subcellularLocation>
</comment>
<evidence type="ECO:0000256" key="7">
    <source>
        <dbReference type="ARBA" id="ARBA00023136"/>
    </source>
</evidence>
<evidence type="ECO:0000256" key="4">
    <source>
        <dbReference type="ARBA" id="ARBA00022737"/>
    </source>
</evidence>
<gene>
    <name evidence="13" type="ORF">DRF67_01805</name>
</gene>
<keyword evidence="3 9" id="KW-0812">Transmembrane</keyword>
<evidence type="ECO:0000256" key="8">
    <source>
        <dbReference type="PROSITE-ProRule" id="PRU00703"/>
    </source>
</evidence>
<accession>A0A3D9BAK7</accession>
<dbReference type="AlphaFoldDB" id="A0A3D9BAK7"/>
<dbReference type="SUPFAM" id="SSF54631">
    <property type="entry name" value="CBS-domain pair"/>
    <property type="match status" value="1"/>
</dbReference>
<evidence type="ECO:0000256" key="9">
    <source>
        <dbReference type="PROSITE-ProRule" id="PRU01193"/>
    </source>
</evidence>
<protein>
    <submittedName>
        <fullName evidence="13">Hemolysin</fullName>
    </submittedName>
</protein>
<sequence length="426" mass="47925">MEILIIIFLIFLNGIFSMSEMAVVSSKSFKLKTETKKGNSNAKAAMKLSENPNQFLSTVQIGITLIGILLGIYSGDRLTADLADYIKQAGIFPEHSHGIASFLIIAVVTYLSIVFGELVPKRLGLKFPEKISIFIAKPMYWLSLLASPFVWLLSISNEAVLKLFGIQTHEKEAITEDEIKSIIREGREGGIIEKKEHDVLRNAFELGDRKVNSLSTHHSKIVSVDIDDSYETVHGKISNSLFSAYPVTEGNNLNNIIGIIKVRDLFNQKPQDFHLKTILKKAVFVSENSFIYPLMENFQTNKSHIAIVIDEYGSTKGIVTLNDILDDLIGTVYTTSGEEEDIFQRDETSWLIDGKCSLHDFRKYFKVSIDEEIQKKFVSVSGLFFHHTDTIPKTGDRMVIGNLTLEIVDKDGNRIDKILVIKNEDE</sequence>
<dbReference type="Gene3D" id="3.90.1280.20">
    <property type="match status" value="1"/>
</dbReference>
<dbReference type="InterPro" id="IPR036318">
    <property type="entry name" value="FAD-bd_PCMH-like_sf"/>
</dbReference>
<dbReference type="CDD" id="cd04590">
    <property type="entry name" value="CBS_pair_CorC_HlyC_assoc"/>
    <property type="match status" value="1"/>
</dbReference>
<dbReference type="Pfam" id="PF01595">
    <property type="entry name" value="CNNM"/>
    <property type="match status" value="1"/>
</dbReference>
<evidence type="ECO:0000256" key="3">
    <source>
        <dbReference type="ARBA" id="ARBA00022692"/>
    </source>
</evidence>
<reference evidence="13 14" key="1">
    <citation type="submission" date="2018-06" db="EMBL/GenBank/DDBJ databases">
        <title>Novel Chryseobacterium species.</title>
        <authorList>
            <person name="Newman J."/>
            <person name="Hugo C."/>
            <person name="Oosthuizen L."/>
            <person name="Charimba G."/>
        </authorList>
    </citation>
    <scope>NUCLEOTIDE SEQUENCE [LARGE SCALE GENOMIC DNA]</scope>
    <source>
        <strain evidence="13 14">7_F195</strain>
    </source>
</reference>
<dbReference type="PANTHER" id="PTHR43099:SF5">
    <property type="entry name" value="HLYC_CORC FAMILY TRANSPORTER"/>
    <property type="match status" value="1"/>
</dbReference>
<keyword evidence="6 8" id="KW-0129">CBS domain</keyword>
<keyword evidence="4" id="KW-0677">Repeat</keyword>
<dbReference type="InterPro" id="IPR046342">
    <property type="entry name" value="CBS_dom_sf"/>
</dbReference>